<name>A0A0F9ST17_9ZZZZ</name>
<accession>A0A0F9ST17</accession>
<dbReference type="AlphaFoldDB" id="A0A0F9ST17"/>
<evidence type="ECO:0000313" key="1">
    <source>
        <dbReference type="EMBL" id="KKN65742.1"/>
    </source>
</evidence>
<proteinExistence type="predicted"/>
<protein>
    <submittedName>
        <fullName evidence="1">Uncharacterized protein</fullName>
    </submittedName>
</protein>
<comment type="caution">
    <text evidence="1">The sequence shown here is derived from an EMBL/GenBank/DDBJ whole genome shotgun (WGS) entry which is preliminary data.</text>
</comment>
<sequence>MGHTATSEDDAKTIVDSLTKLAKYKKERGGESRKFYSKWNSAHKYPRVQECEVRDPKAFEEYRQRCRIYFDHRDAAVAEFEREVECSMPEICKKVLSLMETTPYICWDSASFEYSNIKIVRK</sequence>
<gene>
    <name evidence="1" type="ORF">LCGC14_0478810</name>
</gene>
<organism evidence="1">
    <name type="scientific">marine sediment metagenome</name>
    <dbReference type="NCBI Taxonomy" id="412755"/>
    <lineage>
        <taxon>unclassified sequences</taxon>
        <taxon>metagenomes</taxon>
        <taxon>ecological metagenomes</taxon>
    </lineage>
</organism>
<dbReference type="EMBL" id="LAZR01000517">
    <property type="protein sequence ID" value="KKN65742.1"/>
    <property type="molecule type" value="Genomic_DNA"/>
</dbReference>
<reference evidence="1" key="1">
    <citation type="journal article" date="2015" name="Nature">
        <title>Complex archaea that bridge the gap between prokaryotes and eukaryotes.</title>
        <authorList>
            <person name="Spang A."/>
            <person name="Saw J.H."/>
            <person name="Jorgensen S.L."/>
            <person name="Zaremba-Niedzwiedzka K."/>
            <person name="Martijn J."/>
            <person name="Lind A.E."/>
            <person name="van Eijk R."/>
            <person name="Schleper C."/>
            <person name="Guy L."/>
            <person name="Ettema T.J."/>
        </authorList>
    </citation>
    <scope>NUCLEOTIDE SEQUENCE</scope>
</reference>